<feature type="transmembrane region" description="Helical" evidence="3">
    <location>
        <begin position="340"/>
        <end position="366"/>
    </location>
</feature>
<feature type="domain" description="Major facilitator superfamily (MFS) profile" evidence="4">
    <location>
        <begin position="250"/>
        <end position="438"/>
    </location>
</feature>
<sequence length="438" mass="47367">MESDRRLDAETATLDVSDAVNTDNEKQAPVYSPPQIPDGGAAAWSTVAGAWLILFCSFGYVNAFGVYQDYYTRIYMTNKTSSDIAWIGSTQLCLQFLMGLFSGKLFDEGYFHSTVGFGSLLYVFCLFMLSLAKEGQYYQVFLPQAVGLGISLGLVFLPSIGVISHHFARRRALAMGIVVSGSSCGGIIFPIMLNKMFERHGFAWGVRSTAFVVLACLIVANLLMRTRLPPKSKRPPTPPPDFKAIMTDSAYLATIAGAFLVMMGLFLPIFYIQLFAVVHGIDETLAFYSLAILNAASIFGRTIPNFIADKLGAFNLLIFCSAISGALIFAMFGIKSTGALIVFSILYGFFSGAYVSLISPTLISLAKGFHEIGIRMGLAFAIVGFAALTGTPIDGALLSRELTWWRPIVFSGIVTLGGCAMLTVARGIQARRKGTALV</sequence>
<dbReference type="GO" id="GO:0022857">
    <property type="term" value="F:transmembrane transporter activity"/>
    <property type="evidence" value="ECO:0007669"/>
    <property type="project" value="InterPro"/>
</dbReference>
<feature type="transmembrane region" description="Helical" evidence="3">
    <location>
        <begin position="285"/>
        <end position="304"/>
    </location>
</feature>
<comment type="subcellular location">
    <subcellularLocation>
        <location evidence="1">Membrane</location>
        <topology evidence="1">Multi-pass membrane protein</topology>
    </subcellularLocation>
</comment>
<feature type="transmembrane region" description="Helical" evidence="3">
    <location>
        <begin position="404"/>
        <end position="425"/>
    </location>
</feature>
<dbReference type="SUPFAM" id="SSF103473">
    <property type="entry name" value="MFS general substrate transporter"/>
    <property type="match status" value="1"/>
</dbReference>
<keyword evidence="3" id="KW-0812">Transmembrane</keyword>
<evidence type="ECO:0000259" key="4">
    <source>
        <dbReference type="PROSITE" id="PS50850"/>
    </source>
</evidence>
<protein>
    <recommendedName>
        <fullName evidence="4">Major facilitator superfamily (MFS) profile domain-containing protein</fullName>
    </recommendedName>
</protein>
<dbReference type="Gene3D" id="1.20.1250.20">
    <property type="entry name" value="MFS general substrate transporter like domains"/>
    <property type="match status" value="2"/>
</dbReference>
<dbReference type="Proteomes" id="UP000663853">
    <property type="component" value="Unassembled WGS sequence"/>
</dbReference>
<dbReference type="InterPro" id="IPR020846">
    <property type="entry name" value="MFS_dom"/>
</dbReference>
<keyword evidence="3" id="KW-1133">Transmembrane helix</keyword>
<evidence type="ECO:0000256" key="2">
    <source>
        <dbReference type="ARBA" id="ARBA00006727"/>
    </source>
</evidence>
<keyword evidence="3" id="KW-0472">Membrane</keyword>
<evidence type="ECO:0000313" key="5">
    <source>
        <dbReference type="EMBL" id="CAE6475512.1"/>
    </source>
</evidence>
<feature type="transmembrane region" description="Helical" evidence="3">
    <location>
        <begin position="110"/>
        <end position="131"/>
    </location>
</feature>
<dbReference type="InterPro" id="IPR011701">
    <property type="entry name" value="MFS"/>
</dbReference>
<proteinExistence type="inferred from homology"/>
<reference evidence="5" key="1">
    <citation type="submission" date="2021-01" db="EMBL/GenBank/DDBJ databases">
        <authorList>
            <person name="Kaushik A."/>
        </authorList>
    </citation>
    <scope>NUCLEOTIDE SEQUENCE</scope>
    <source>
        <strain evidence="5">AG6-10EEA</strain>
    </source>
</reference>
<dbReference type="PANTHER" id="PTHR11360">
    <property type="entry name" value="MONOCARBOXYLATE TRANSPORTER"/>
    <property type="match status" value="1"/>
</dbReference>
<feature type="transmembrane region" description="Helical" evidence="3">
    <location>
        <begin position="316"/>
        <end position="334"/>
    </location>
</feature>
<evidence type="ECO:0000256" key="3">
    <source>
        <dbReference type="SAM" id="Phobius"/>
    </source>
</evidence>
<accession>A0A8H3CA25</accession>
<dbReference type="GO" id="GO:0016020">
    <property type="term" value="C:membrane"/>
    <property type="evidence" value="ECO:0007669"/>
    <property type="project" value="UniProtKB-SubCell"/>
</dbReference>
<dbReference type="InterPro" id="IPR050327">
    <property type="entry name" value="Proton-linked_MCT"/>
</dbReference>
<name>A0A8H3CA25_9AGAM</name>
<feature type="transmembrane region" description="Helical" evidence="3">
    <location>
        <begin position="250"/>
        <end position="273"/>
    </location>
</feature>
<dbReference type="EMBL" id="CAJMXA010002096">
    <property type="protein sequence ID" value="CAE6475512.1"/>
    <property type="molecule type" value="Genomic_DNA"/>
</dbReference>
<gene>
    <name evidence="5" type="ORF">RDB_LOCUS80741</name>
</gene>
<dbReference type="InterPro" id="IPR036259">
    <property type="entry name" value="MFS_trans_sf"/>
</dbReference>
<dbReference type="AlphaFoldDB" id="A0A8H3CA25"/>
<feature type="transmembrane region" description="Helical" evidence="3">
    <location>
        <begin position="172"/>
        <end position="192"/>
    </location>
</feature>
<organism evidence="5 6">
    <name type="scientific">Rhizoctonia solani</name>
    <dbReference type="NCBI Taxonomy" id="456999"/>
    <lineage>
        <taxon>Eukaryota</taxon>
        <taxon>Fungi</taxon>
        <taxon>Dikarya</taxon>
        <taxon>Basidiomycota</taxon>
        <taxon>Agaricomycotina</taxon>
        <taxon>Agaricomycetes</taxon>
        <taxon>Cantharellales</taxon>
        <taxon>Ceratobasidiaceae</taxon>
        <taxon>Rhizoctonia</taxon>
    </lineage>
</organism>
<comment type="similarity">
    <text evidence="2">Belongs to the major facilitator superfamily. Monocarboxylate porter (TC 2.A.1.13) family.</text>
</comment>
<evidence type="ECO:0000313" key="6">
    <source>
        <dbReference type="Proteomes" id="UP000663853"/>
    </source>
</evidence>
<comment type="caution">
    <text evidence="5">The sequence shown here is derived from an EMBL/GenBank/DDBJ whole genome shotgun (WGS) entry which is preliminary data.</text>
</comment>
<dbReference type="Pfam" id="PF07690">
    <property type="entry name" value="MFS_1"/>
    <property type="match status" value="1"/>
</dbReference>
<dbReference type="PROSITE" id="PS50850">
    <property type="entry name" value="MFS"/>
    <property type="match status" value="1"/>
</dbReference>
<feature type="transmembrane region" description="Helical" evidence="3">
    <location>
        <begin position="378"/>
        <end position="398"/>
    </location>
</feature>
<feature type="transmembrane region" description="Helical" evidence="3">
    <location>
        <begin position="41"/>
        <end position="64"/>
    </location>
</feature>
<evidence type="ECO:0000256" key="1">
    <source>
        <dbReference type="ARBA" id="ARBA00004141"/>
    </source>
</evidence>
<dbReference type="PANTHER" id="PTHR11360:SF234">
    <property type="entry name" value="MFS-TYPE TRANSPORTER DBAD-RELATED"/>
    <property type="match status" value="1"/>
</dbReference>
<feature type="transmembrane region" description="Helical" evidence="3">
    <location>
        <begin position="204"/>
        <end position="224"/>
    </location>
</feature>
<feature type="transmembrane region" description="Helical" evidence="3">
    <location>
        <begin position="137"/>
        <end position="160"/>
    </location>
</feature>